<organism evidence="3 4">
    <name type="scientific">Ricinus communis</name>
    <name type="common">Castor bean</name>
    <dbReference type="NCBI Taxonomy" id="3988"/>
    <lineage>
        <taxon>Eukaryota</taxon>
        <taxon>Viridiplantae</taxon>
        <taxon>Streptophyta</taxon>
        <taxon>Embryophyta</taxon>
        <taxon>Tracheophyta</taxon>
        <taxon>Spermatophyta</taxon>
        <taxon>Magnoliopsida</taxon>
        <taxon>eudicotyledons</taxon>
        <taxon>Gunneridae</taxon>
        <taxon>Pentapetalae</taxon>
        <taxon>rosids</taxon>
        <taxon>fabids</taxon>
        <taxon>Malpighiales</taxon>
        <taxon>Euphorbiaceae</taxon>
        <taxon>Acalyphoideae</taxon>
        <taxon>Acalypheae</taxon>
        <taxon>Ricinus</taxon>
    </lineage>
</organism>
<dbReference type="EMBL" id="EQ974250">
    <property type="protein sequence ID" value="EEF31344.1"/>
    <property type="molecule type" value="Genomic_DNA"/>
</dbReference>
<dbReference type="GO" id="GO:0005634">
    <property type="term" value="C:nucleus"/>
    <property type="evidence" value="ECO:0007669"/>
    <property type="project" value="UniProtKB-SubCell"/>
</dbReference>
<sequence length="80" mass="8854">PITDFNEITSHFIECIYVHFYNTKIRGATTQPQLASSTMNTPLKGYQTGPQNQASAFSGADGVNNVGQLILNFLQQPMYL</sequence>
<keyword evidence="4" id="KW-1185">Reference proteome</keyword>
<keyword evidence="2" id="KW-0238">DNA-binding</keyword>
<reference evidence="4" key="1">
    <citation type="journal article" date="2010" name="Nat. Biotechnol.">
        <title>Draft genome sequence of the oilseed species Ricinus communis.</title>
        <authorList>
            <person name="Chan A.P."/>
            <person name="Crabtree J."/>
            <person name="Zhao Q."/>
            <person name="Lorenzi H."/>
            <person name="Orvis J."/>
            <person name="Puiu D."/>
            <person name="Melake-Berhan A."/>
            <person name="Jones K.M."/>
            <person name="Redman J."/>
            <person name="Chen G."/>
            <person name="Cahoon E.B."/>
            <person name="Gedil M."/>
            <person name="Stanke M."/>
            <person name="Haas B.J."/>
            <person name="Wortman J.R."/>
            <person name="Fraser-Liggett C.M."/>
            <person name="Ravel J."/>
            <person name="Rabinowicz P.D."/>
        </authorList>
    </citation>
    <scope>NUCLEOTIDE SEQUENCE [LARGE SCALE GENOMIC DNA]</scope>
    <source>
        <strain evidence="4">cv. Hale</strain>
    </source>
</reference>
<evidence type="ECO:0000256" key="2">
    <source>
        <dbReference type="ARBA" id="ARBA00023125"/>
    </source>
</evidence>
<dbReference type="PANTHER" id="PTHR13989:SF16">
    <property type="entry name" value="REPLICATION PROTEIN A2"/>
    <property type="match status" value="1"/>
</dbReference>
<dbReference type="InParanoid" id="B9SYF8"/>
<name>B9SYF8_RICCO</name>
<dbReference type="Proteomes" id="UP000008311">
    <property type="component" value="Unassembled WGS sequence"/>
</dbReference>
<dbReference type="STRING" id="3988.B9SYF8"/>
<dbReference type="eggNOG" id="KOG3108">
    <property type="taxonomic scope" value="Eukaryota"/>
</dbReference>
<dbReference type="InterPro" id="IPR040260">
    <property type="entry name" value="RFA2-like"/>
</dbReference>
<gene>
    <name evidence="3" type="ORF">RCOM_0753650</name>
</gene>
<dbReference type="AlphaFoldDB" id="B9SYF8"/>
<protein>
    <submittedName>
        <fullName evidence="3">Uncharacterized protein</fullName>
    </submittedName>
</protein>
<feature type="non-terminal residue" evidence="3">
    <location>
        <position position="1"/>
    </location>
</feature>
<dbReference type="GO" id="GO:0003677">
    <property type="term" value="F:DNA binding"/>
    <property type="evidence" value="ECO:0007669"/>
    <property type="project" value="UniProtKB-KW"/>
</dbReference>
<comment type="subcellular location">
    <subcellularLocation>
        <location evidence="1">Nucleus</location>
    </subcellularLocation>
</comment>
<proteinExistence type="predicted"/>
<evidence type="ECO:0000256" key="1">
    <source>
        <dbReference type="ARBA" id="ARBA00004123"/>
    </source>
</evidence>
<evidence type="ECO:0000313" key="3">
    <source>
        <dbReference type="EMBL" id="EEF31344.1"/>
    </source>
</evidence>
<dbReference type="PANTHER" id="PTHR13989">
    <property type="entry name" value="REPLICATION PROTEIN A-RELATED"/>
    <property type="match status" value="1"/>
</dbReference>
<accession>B9SYF8</accession>
<evidence type="ECO:0000313" key="4">
    <source>
        <dbReference type="Proteomes" id="UP000008311"/>
    </source>
</evidence>